<dbReference type="GO" id="GO:0005737">
    <property type="term" value="C:cytoplasm"/>
    <property type="evidence" value="ECO:0007669"/>
    <property type="project" value="TreeGrafter"/>
</dbReference>
<dbReference type="Gene3D" id="3.30.300.30">
    <property type="match status" value="1"/>
</dbReference>
<dbReference type="AlphaFoldDB" id="A0A7W8G7I4"/>
<dbReference type="InterPro" id="IPR010071">
    <property type="entry name" value="AA_adenyl_dom"/>
</dbReference>
<dbReference type="InterPro" id="IPR042099">
    <property type="entry name" value="ANL_N_sf"/>
</dbReference>
<reference evidence="2 3" key="1">
    <citation type="submission" date="2020-08" db="EMBL/GenBank/DDBJ databases">
        <title>Genomic Encyclopedia of Type Strains, Phase IV (KMG-IV): sequencing the most valuable type-strain genomes for metagenomic binning, comparative biology and taxonomic classification.</title>
        <authorList>
            <person name="Goeker M."/>
        </authorList>
    </citation>
    <scope>NUCLEOTIDE SEQUENCE [LARGE SCALE GENOMIC DNA]</scope>
    <source>
        <strain evidence="2 3">DSM 103462</strain>
    </source>
</reference>
<dbReference type="Pfam" id="PF00501">
    <property type="entry name" value="AMP-binding"/>
    <property type="match status" value="1"/>
</dbReference>
<gene>
    <name evidence="2" type="ORF">HNP76_000610</name>
</gene>
<evidence type="ECO:0000313" key="2">
    <source>
        <dbReference type="EMBL" id="MBB5225266.1"/>
    </source>
</evidence>
<accession>A0A7W8G7I4</accession>
<comment type="caution">
    <text evidence="2">The sequence shown here is derived from an EMBL/GenBank/DDBJ whole genome shotgun (WGS) entry which is preliminary data.</text>
</comment>
<sequence length="503" mass="56833">MTRLVTDYLDNSVKNFPNKIAFADEKRELTFNQLYTESRKIAQVLIDRNVFKSPVVVYLEKSVEVISCFMGAAYSGNFYTPIDVTMPESRVSKIMETLAPSLIITDSAHQDAAKAFAGNTEVLLYEEIQKGNSSDEAIAKTLSRIVDTDVLYILFTSGSTGTPKGVIINQKAVIDYAEWVTETFDISSETVFGEQAPFYFDNSILDIYQTLKNAATCYIIPQKFFMLPKNLFGFLNEKKVNTIFWVPSALCIMANLKAVDKFPVPTLKKILFCGEVMPNKQLNVWRKSYPDALYANLYGPTEITDVCAYYIVDRKFSDDESLPIGFPCKNTDIIVLDESDKLVPPTLADVKGELCVRGTCNSLGYYNNPEKTKAAFVQNPLNKVYSEIIYRTGDVVHYNERGEIMYDCRKDFQIKHMGHRIELGEIETAISAVEGVEQNCCLYDTEKSKIVMFYTGSIEAQSVVDAIKESVPDYMIPNKKVKLDKMPINLNGKIDRVELKKML</sequence>
<dbReference type="CDD" id="cd05930">
    <property type="entry name" value="A_NRPS"/>
    <property type="match status" value="1"/>
</dbReference>
<dbReference type="EMBL" id="JACHFQ010000002">
    <property type="protein sequence ID" value="MBB5225266.1"/>
    <property type="molecule type" value="Genomic_DNA"/>
</dbReference>
<dbReference type="SUPFAM" id="SSF56801">
    <property type="entry name" value="Acetyl-CoA synthetase-like"/>
    <property type="match status" value="1"/>
</dbReference>
<dbReference type="Proteomes" id="UP000518887">
    <property type="component" value="Unassembled WGS sequence"/>
</dbReference>
<feature type="domain" description="AMP-dependent synthetase/ligase" evidence="1">
    <location>
        <begin position="10"/>
        <end position="366"/>
    </location>
</feature>
<dbReference type="InterPro" id="IPR000873">
    <property type="entry name" value="AMP-dep_synth/lig_dom"/>
</dbReference>
<dbReference type="RefSeq" id="WP_184657379.1">
    <property type="nucleotide sequence ID" value="NZ_CP031518.1"/>
</dbReference>
<dbReference type="Gene3D" id="3.40.50.12780">
    <property type="entry name" value="N-terminal domain of ligase-like"/>
    <property type="match status" value="1"/>
</dbReference>
<dbReference type="PROSITE" id="PS00455">
    <property type="entry name" value="AMP_BINDING"/>
    <property type="match status" value="1"/>
</dbReference>
<dbReference type="GO" id="GO:0044550">
    <property type="term" value="P:secondary metabolite biosynthetic process"/>
    <property type="evidence" value="ECO:0007669"/>
    <property type="project" value="TreeGrafter"/>
</dbReference>
<name>A0A7W8G7I4_9SPIR</name>
<dbReference type="PANTHER" id="PTHR45527:SF1">
    <property type="entry name" value="FATTY ACID SYNTHASE"/>
    <property type="match status" value="1"/>
</dbReference>
<dbReference type="GO" id="GO:0043041">
    <property type="term" value="P:amino acid activation for nonribosomal peptide biosynthetic process"/>
    <property type="evidence" value="ECO:0007669"/>
    <property type="project" value="TreeGrafter"/>
</dbReference>
<dbReference type="InterPro" id="IPR045851">
    <property type="entry name" value="AMP-bd_C_sf"/>
</dbReference>
<dbReference type="NCBIfam" id="TIGR01733">
    <property type="entry name" value="AA-adenyl-dom"/>
    <property type="match status" value="1"/>
</dbReference>
<dbReference type="PANTHER" id="PTHR45527">
    <property type="entry name" value="NONRIBOSOMAL PEPTIDE SYNTHETASE"/>
    <property type="match status" value="1"/>
</dbReference>
<organism evidence="2 3">
    <name type="scientific">Treponema ruminis</name>
    <dbReference type="NCBI Taxonomy" id="744515"/>
    <lineage>
        <taxon>Bacteria</taxon>
        <taxon>Pseudomonadati</taxon>
        <taxon>Spirochaetota</taxon>
        <taxon>Spirochaetia</taxon>
        <taxon>Spirochaetales</taxon>
        <taxon>Treponemataceae</taxon>
        <taxon>Treponema</taxon>
    </lineage>
</organism>
<dbReference type="GO" id="GO:0031177">
    <property type="term" value="F:phosphopantetheine binding"/>
    <property type="evidence" value="ECO:0007669"/>
    <property type="project" value="TreeGrafter"/>
</dbReference>
<evidence type="ECO:0000259" key="1">
    <source>
        <dbReference type="Pfam" id="PF00501"/>
    </source>
</evidence>
<protein>
    <submittedName>
        <fullName evidence="2">Amino acid adenylation domain-containing protein</fullName>
    </submittedName>
</protein>
<proteinExistence type="predicted"/>
<dbReference type="InterPro" id="IPR020845">
    <property type="entry name" value="AMP-binding_CS"/>
</dbReference>
<evidence type="ECO:0000313" key="3">
    <source>
        <dbReference type="Proteomes" id="UP000518887"/>
    </source>
</evidence>
<keyword evidence="3" id="KW-1185">Reference proteome</keyword>